<gene>
    <name evidence="2" type="ORF">A3F84_24815</name>
</gene>
<dbReference type="GO" id="GO:0005829">
    <property type="term" value="C:cytosol"/>
    <property type="evidence" value="ECO:0007669"/>
    <property type="project" value="TreeGrafter"/>
</dbReference>
<accession>A0A1F6D321</accession>
<dbReference type="Gene3D" id="1.10.10.10">
    <property type="entry name" value="Winged helix-like DNA-binding domain superfamily/Winged helix DNA-binding domain"/>
    <property type="match status" value="1"/>
</dbReference>
<evidence type="ECO:0000256" key="1">
    <source>
        <dbReference type="ARBA" id="ARBA00023125"/>
    </source>
</evidence>
<dbReference type="PANTHER" id="PTHR33221:SF5">
    <property type="entry name" value="HTH-TYPE TRANSCRIPTIONAL REGULATOR ISCR"/>
    <property type="match status" value="1"/>
</dbReference>
<dbReference type="PANTHER" id="PTHR33221">
    <property type="entry name" value="WINGED HELIX-TURN-HELIX TRANSCRIPTIONAL REGULATOR, RRF2 FAMILY"/>
    <property type="match status" value="1"/>
</dbReference>
<dbReference type="EMBL" id="MFKF01000059">
    <property type="protein sequence ID" value="OGG55838.1"/>
    <property type="molecule type" value="Genomic_DNA"/>
</dbReference>
<dbReference type="NCBIfam" id="TIGR00738">
    <property type="entry name" value="rrf2_super"/>
    <property type="match status" value="1"/>
</dbReference>
<dbReference type="GO" id="GO:0003700">
    <property type="term" value="F:DNA-binding transcription factor activity"/>
    <property type="evidence" value="ECO:0007669"/>
    <property type="project" value="TreeGrafter"/>
</dbReference>
<protein>
    <submittedName>
        <fullName evidence="2">Rrf2 family transcriptional regulator</fullName>
    </submittedName>
</protein>
<reference evidence="2 3" key="1">
    <citation type="journal article" date="2016" name="Nat. Commun.">
        <title>Thousands of microbial genomes shed light on interconnected biogeochemical processes in an aquifer system.</title>
        <authorList>
            <person name="Anantharaman K."/>
            <person name="Brown C.T."/>
            <person name="Hug L.A."/>
            <person name="Sharon I."/>
            <person name="Castelle C.J."/>
            <person name="Probst A.J."/>
            <person name="Thomas B.C."/>
            <person name="Singh A."/>
            <person name="Wilkins M.J."/>
            <person name="Karaoz U."/>
            <person name="Brodie E.L."/>
            <person name="Williams K.H."/>
            <person name="Hubbard S.S."/>
            <person name="Banfield J.F."/>
        </authorList>
    </citation>
    <scope>NUCLEOTIDE SEQUENCE [LARGE SCALE GENOMIC DNA]</scope>
    <source>
        <strain evidence="3">RIFCSPLOWO2_12_FULL_64_10</strain>
    </source>
</reference>
<sequence length="153" mass="16711">MKLSKKGEYALRALIDLAMNADRGVAQAHDIARQENIPVKFLEQILLALKNAGLLQSRRGVGGGYVLTRPPDQITLGEVIRLIEGPIAPIGCASQAAPERCSCPDEVTCGLRSVMLDVRDAISDIVDRITLADVCERTKELQSQKAEILTYRI</sequence>
<dbReference type="AlphaFoldDB" id="A0A1F6D321"/>
<dbReference type="InterPro" id="IPR000944">
    <property type="entry name" value="Tscrpt_reg_Rrf2"/>
</dbReference>
<organism evidence="2 3">
    <name type="scientific">Handelsmanbacteria sp. (strain RIFCSPLOWO2_12_FULL_64_10)</name>
    <dbReference type="NCBI Taxonomy" id="1817868"/>
    <lineage>
        <taxon>Bacteria</taxon>
        <taxon>Candidatus Handelsmaniibacteriota</taxon>
    </lineage>
</organism>
<name>A0A1F6D321_HANXR</name>
<evidence type="ECO:0000313" key="3">
    <source>
        <dbReference type="Proteomes" id="UP000178606"/>
    </source>
</evidence>
<dbReference type="InterPro" id="IPR036388">
    <property type="entry name" value="WH-like_DNA-bd_sf"/>
</dbReference>
<dbReference type="Pfam" id="PF02082">
    <property type="entry name" value="Rrf2"/>
    <property type="match status" value="1"/>
</dbReference>
<evidence type="ECO:0000313" key="2">
    <source>
        <dbReference type="EMBL" id="OGG55838.1"/>
    </source>
</evidence>
<comment type="caution">
    <text evidence="2">The sequence shown here is derived from an EMBL/GenBank/DDBJ whole genome shotgun (WGS) entry which is preliminary data.</text>
</comment>
<dbReference type="Proteomes" id="UP000178606">
    <property type="component" value="Unassembled WGS sequence"/>
</dbReference>
<dbReference type="SUPFAM" id="SSF46785">
    <property type="entry name" value="Winged helix' DNA-binding domain"/>
    <property type="match status" value="1"/>
</dbReference>
<proteinExistence type="predicted"/>
<dbReference type="InterPro" id="IPR036390">
    <property type="entry name" value="WH_DNA-bd_sf"/>
</dbReference>
<dbReference type="InterPro" id="IPR030489">
    <property type="entry name" value="TR_Rrf2-type_CS"/>
</dbReference>
<dbReference type="PROSITE" id="PS01332">
    <property type="entry name" value="HTH_RRF2_1"/>
    <property type="match status" value="1"/>
</dbReference>
<dbReference type="PROSITE" id="PS51197">
    <property type="entry name" value="HTH_RRF2_2"/>
    <property type="match status" value="1"/>
</dbReference>
<keyword evidence="1" id="KW-0238">DNA-binding</keyword>
<dbReference type="GO" id="GO:0003677">
    <property type="term" value="F:DNA binding"/>
    <property type="evidence" value="ECO:0007669"/>
    <property type="project" value="UniProtKB-KW"/>
</dbReference>